<keyword evidence="7" id="KW-1185">Reference proteome</keyword>
<evidence type="ECO:0000256" key="3">
    <source>
        <dbReference type="ARBA" id="ARBA00023125"/>
    </source>
</evidence>
<dbReference type="GO" id="GO:0003700">
    <property type="term" value="F:DNA-binding transcription factor activity"/>
    <property type="evidence" value="ECO:0007669"/>
    <property type="project" value="InterPro"/>
</dbReference>
<dbReference type="EMBL" id="VLTJ01000001">
    <property type="protein sequence ID" value="TSH99251.1"/>
    <property type="molecule type" value="Genomic_DNA"/>
</dbReference>
<feature type="domain" description="HTH lysR-type" evidence="5">
    <location>
        <begin position="89"/>
        <end position="146"/>
    </location>
</feature>
<evidence type="ECO:0000313" key="7">
    <source>
        <dbReference type="Proteomes" id="UP000318405"/>
    </source>
</evidence>
<evidence type="ECO:0000259" key="5">
    <source>
        <dbReference type="PROSITE" id="PS50931"/>
    </source>
</evidence>
<dbReference type="SUPFAM" id="SSF53850">
    <property type="entry name" value="Periplasmic binding protein-like II"/>
    <property type="match status" value="1"/>
</dbReference>
<dbReference type="InterPro" id="IPR036388">
    <property type="entry name" value="WH-like_DNA-bd_sf"/>
</dbReference>
<name>A0A556B236_9BURK</name>
<sequence>MVARGLGNADDVRGPGAADAEGCDRLAVVQSLHHAVASLQVQPVRVHRHEISCPLQYRHASIGVRSKCRQGLVYSQILNKWHNLYLQDMDLRHLRYFVAVAEELSFSRAAQRLHMAQPPLSVQIRALEEELGASLFERTSRRIYLTQAGRAFLVVARDVLERANTARTQARKAAEGIIGELVLGYTASSMFNVVLPRAIRLFQHRHPEAILSYREMGSNAQIDALERRQIDLGLLRRPEIPIPAEIRIEPWYVSPLIVALPADHPLARQSVLSVADLKAERFIAYPRDAGIGLYWRVIALCRASGFSPHIEREVQESASIVSLVAAGAGVSIVPSDFSCIQLPGVAYRELKDELASSTLYMAFRLENQDLPLQNFVRLLRDLTAAMP</sequence>
<proteinExistence type="inferred from homology"/>
<dbReference type="Pfam" id="PF00126">
    <property type="entry name" value="HTH_1"/>
    <property type="match status" value="1"/>
</dbReference>
<evidence type="ECO:0000256" key="4">
    <source>
        <dbReference type="ARBA" id="ARBA00023163"/>
    </source>
</evidence>
<dbReference type="InterPro" id="IPR005119">
    <property type="entry name" value="LysR_subst-bd"/>
</dbReference>
<accession>A0A556B236</accession>
<reference evidence="6 7" key="1">
    <citation type="submission" date="2019-07" db="EMBL/GenBank/DDBJ databases">
        <title>Qingshengfaniella alkalisoli gen. nov., sp. nov., isolated from saline soil.</title>
        <authorList>
            <person name="Xu L."/>
            <person name="Huang X.-X."/>
            <person name="Sun J.-Q."/>
        </authorList>
    </citation>
    <scope>NUCLEOTIDE SEQUENCE [LARGE SCALE GENOMIC DNA]</scope>
    <source>
        <strain evidence="6 7">DSM 27279</strain>
    </source>
</reference>
<keyword evidence="4" id="KW-0804">Transcription</keyword>
<dbReference type="AlphaFoldDB" id="A0A556B236"/>
<dbReference type="OrthoDB" id="9157176at2"/>
<dbReference type="CDD" id="cd08414">
    <property type="entry name" value="PBP2_LTTR_aromatics_like"/>
    <property type="match status" value="1"/>
</dbReference>
<evidence type="ECO:0000256" key="1">
    <source>
        <dbReference type="ARBA" id="ARBA00009437"/>
    </source>
</evidence>
<dbReference type="PROSITE" id="PS50931">
    <property type="entry name" value="HTH_LYSR"/>
    <property type="match status" value="1"/>
</dbReference>
<dbReference type="PANTHER" id="PTHR30346:SF17">
    <property type="entry name" value="LYSR FAMILY TRANSCRIPTIONAL REGULATOR"/>
    <property type="match status" value="1"/>
</dbReference>
<dbReference type="Gene3D" id="1.10.10.10">
    <property type="entry name" value="Winged helix-like DNA-binding domain superfamily/Winged helix DNA-binding domain"/>
    <property type="match status" value="1"/>
</dbReference>
<evidence type="ECO:0000313" key="6">
    <source>
        <dbReference type="EMBL" id="TSH99251.1"/>
    </source>
</evidence>
<dbReference type="FunFam" id="1.10.10.10:FF:000001">
    <property type="entry name" value="LysR family transcriptional regulator"/>
    <property type="match status" value="1"/>
</dbReference>
<dbReference type="InterPro" id="IPR036390">
    <property type="entry name" value="WH_DNA-bd_sf"/>
</dbReference>
<dbReference type="GO" id="GO:0003677">
    <property type="term" value="F:DNA binding"/>
    <property type="evidence" value="ECO:0007669"/>
    <property type="project" value="UniProtKB-KW"/>
</dbReference>
<dbReference type="GO" id="GO:0032993">
    <property type="term" value="C:protein-DNA complex"/>
    <property type="evidence" value="ECO:0007669"/>
    <property type="project" value="TreeGrafter"/>
</dbReference>
<dbReference type="SUPFAM" id="SSF46785">
    <property type="entry name" value="Winged helix' DNA-binding domain"/>
    <property type="match status" value="1"/>
</dbReference>
<dbReference type="InterPro" id="IPR000847">
    <property type="entry name" value="LysR_HTH_N"/>
</dbReference>
<keyword evidence="2" id="KW-0805">Transcription regulation</keyword>
<comment type="similarity">
    <text evidence="1">Belongs to the LysR transcriptional regulatory family.</text>
</comment>
<evidence type="ECO:0000256" key="2">
    <source>
        <dbReference type="ARBA" id="ARBA00023015"/>
    </source>
</evidence>
<dbReference type="Gene3D" id="3.40.190.10">
    <property type="entry name" value="Periplasmic binding protein-like II"/>
    <property type="match status" value="2"/>
</dbReference>
<gene>
    <name evidence="6" type="ORF">FOZ76_00530</name>
</gene>
<keyword evidence="3" id="KW-0238">DNA-binding</keyword>
<comment type="caution">
    <text evidence="6">The sequence shown here is derived from an EMBL/GenBank/DDBJ whole genome shotgun (WGS) entry which is preliminary data.</text>
</comment>
<dbReference type="PANTHER" id="PTHR30346">
    <property type="entry name" value="TRANSCRIPTIONAL DUAL REGULATOR HCAR-RELATED"/>
    <property type="match status" value="1"/>
</dbReference>
<dbReference type="Pfam" id="PF03466">
    <property type="entry name" value="LysR_substrate"/>
    <property type="match status" value="1"/>
</dbReference>
<organism evidence="6 7">
    <name type="scientific">Verticiella sediminum</name>
    <dbReference type="NCBI Taxonomy" id="1247510"/>
    <lineage>
        <taxon>Bacteria</taxon>
        <taxon>Pseudomonadati</taxon>
        <taxon>Pseudomonadota</taxon>
        <taxon>Betaproteobacteria</taxon>
        <taxon>Burkholderiales</taxon>
        <taxon>Alcaligenaceae</taxon>
        <taxon>Verticiella</taxon>
    </lineage>
</organism>
<dbReference type="Proteomes" id="UP000318405">
    <property type="component" value="Unassembled WGS sequence"/>
</dbReference>
<protein>
    <submittedName>
        <fullName evidence="6">LysR family transcriptional regulator</fullName>
    </submittedName>
</protein>
<dbReference type="PRINTS" id="PR00039">
    <property type="entry name" value="HTHLYSR"/>
</dbReference>